<dbReference type="Proteomes" id="UP001324287">
    <property type="component" value="Chromosome"/>
</dbReference>
<sequence>MPTAAARGAAAGAVGVLAMDVATWAMFRRESSRDLLREKRARVFGKDTAHAVVRQVTRAVGSDAGSDEPNGAGIAVHYRLGMGPGAVYAVQRRRWVRTGGGALYGLLLFVVDDELAAPLLHLAGAPNAYPLIAHVRGLVGHVALGMVTEATLRAMEDGPAPQP</sequence>
<protein>
    <recommendedName>
        <fullName evidence="4">DUF1440 domain-containing protein</fullName>
    </recommendedName>
</protein>
<evidence type="ECO:0000256" key="1">
    <source>
        <dbReference type="SAM" id="Phobius"/>
    </source>
</evidence>
<organism evidence="2 3">
    <name type="scientific">Blastococcus brunescens</name>
    <dbReference type="NCBI Taxonomy" id="1564165"/>
    <lineage>
        <taxon>Bacteria</taxon>
        <taxon>Bacillati</taxon>
        <taxon>Actinomycetota</taxon>
        <taxon>Actinomycetes</taxon>
        <taxon>Geodermatophilales</taxon>
        <taxon>Geodermatophilaceae</taxon>
        <taxon>Blastococcus</taxon>
    </lineage>
</organism>
<name>A0ABZ1AU95_9ACTN</name>
<dbReference type="EMBL" id="CP141261">
    <property type="protein sequence ID" value="WRL62137.1"/>
    <property type="molecule type" value="Genomic_DNA"/>
</dbReference>
<keyword evidence="1" id="KW-0472">Membrane</keyword>
<feature type="transmembrane region" description="Helical" evidence="1">
    <location>
        <begin position="6"/>
        <end position="27"/>
    </location>
</feature>
<evidence type="ECO:0008006" key="4">
    <source>
        <dbReference type="Google" id="ProtNLM"/>
    </source>
</evidence>
<keyword evidence="1" id="KW-0812">Transmembrane</keyword>
<proteinExistence type="predicted"/>
<keyword evidence="3" id="KW-1185">Reference proteome</keyword>
<gene>
    <name evidence="2" type="ORF">U6N30_19025</name>
</gene>
<keyword evidence="1" id="KW-1133">Transmembrane helix</keyword>
<evidence type="ECO:0000313" key="2">
    <source>
        <dbReference type="EMBL" id="WRL62137.1"/>
    </source>
</evidence>
<reference evidence="2 3" key="1">
    <citation type="submission" date="2023-12" db="EMBL/GenBank/DDBJ databases">
        <title>Blastococcus brunescens sp. nov., an actonobacterium isolated from sandstone collected in sahara desert.</title>
        <authorList>
            <person name="Gtari M."/>
            <person name="Ghodhbane F."/>
        </authorList>
    </citation>
    <scope>NUCLEOTIDE SEQUENCE [LARGE SCALE GENOMIC DNA]</scope>
    <source>
        <strain evidence="2 3">BMG 8361</strain>
    </source>
</reference>
<accession>A0ABZ1AU95</accession>
<dbReference type="RefSeq" id="WP_324273492.1">
    <property type="nucleotide sequence ID" value="NZ_CP141261.1"/>
</dbReference>
<evidence type="ECO:0000313" key="3">
    <source>
        <dbReference type="Proteomes" id="UP001324287"/>
    </source>
</evidence>